<dbReference type="Proteomes" id="UP000324143">
    <property type="component" value="Unassembled WGS sequence"/>
</dbReference>
<organism evidence="1 2">
    <name type="scientific">Candidatus Mcinerneyibacterium aminivorans</name>
    <dbReference type="NCBI Taxonomy" id="2703815"/>
    <lineage>
        <taxon>Bacteria</taxon>
        <taxon>Candidatus Macinerneyibacteriota</taxon>
        <taxon>Candidatus Mcinerneyibacteria</taxon>
        <taxon>Candidatus Mcinerneyibacteriales</taxon>
        <taxon>Candidatus Mcinerneyibacteriaceae</taxon>
        <taxon>Candidatus Mcinerneyibacterium</taxon>
    </lineage>
</organism>
<dbReference type="InterPro" id="IPR027417">
    <property type="entry name" value="P-loop_NTPase"/>
</dbReference>
<accession>A0A5D0MGA5</accession>
<sequence length="78" mass="8952">MLNEIGGLKVIHLKRENVLRTILSRKVAGKTGKYSAYKNINKKNQTKGFICLQQNLKIELIKQRNGKMNLIISFLPKI</sequence>
<gene>
    <name evidence="1" type="ORF">FXF47_10065</name>
</gene>
<evidence type="ECO:0000313" key="1">
    <source>
        <dbReference type="EMBL" id="TYB30268.1"/>
    </source>
</evidence>
<reference evidence="1" key="1">
    <citation type="submission" date="2019-08" db="EMBL/GenBank/DDBJ databases">
        <title>Genomic characterization of a novel candidate phylum (ARYD3) from a high temperature, high salinity tertiary oil reservoir in north central Oklahoma, USA.</title>
        <authorList>
            <person name="Youssef N.H."/>
            <person name="Yadav A."/>
            <person name="Elshahed M.S."/>
        </authorList>
    </citation>
    <scope>NUCLEOTIDE SEQUENCE [LARGE SCALE GENOMIC DNA]</scope>
    <source>
        <strain evidence="1">ARYD3</strain>
    </source>
</reference>
<proteinExistence type="predicted"/>
<comment type="caution">
    <text evidence="1">The sequence shown here is derived from an EMBL/GenBank/DDBJ whole genome shotgun (WGS) entry which is preliminary data.</text>
</comment>
<protein>
    <submittedName>
        <fullName evidence="1">Uncharacterized protein</fullName>
    </submittedName>
</protein>
<keyword evidence="2" id="KW-1185">Reference proteome</keyword>
<dbReference type="Gene3D" id="3.40.50.300">
    <property type="entry name" value="P-loop containing nucleotide triphosphate hydrolases"/>
    <property type="match status" value="1"/>
</dbReference>
<dbReference type="EMBL" id="VSIX01000158">
    <property type="protein sequence ID" value="TYB30268.1"/>
    <property type="molecule type" value="Genomic_DNA"/>
</dbReference>
<evidence type="ECO:0000313" key="2">
    <source>
        <dbReference type="Proteomes" id="UP000324143"/>
    </source>
</evidence>
<dbReference type="AlphaFoldDB" id="A0A5D0MGA5"/>
<name>A0A5D0MGA5_9BACT</name>